<gene>
    <name evidence="6" type="ORF">FKW44_001850</name>
</gene>
<evidence type="ECO:0000256" key="1">
    <source>
        <dbReference type="ARBA" id="ARBA00004123"/>
    </source>
</evidence>
<evidence type="ECO:0000256" key="4">
    <source>
        <dbReference type="ARBA" id="ARBA00023242"/>
    </source>
</evidence>
<proteinExistence type="predicted"/>
<dbReference type="InterPro" id="IPR036322">
    <property type="entry name" value="WD40_repeat_dom_sf"/>
</dbReference>
<dbReference type="Gene3D" id="2.130.10.10">
    <property type="entry name" value="YVTN repeat-like/Quinoprotein amine dehydrogenase"/>
    <property type="match status" value="1"/>
</dbReference>
<evidence type="ECO:0000256" key="5">
    <source>
        <dbReference type="PROSITE-ProRule" id="PRU00221"/>
    </source>
</evidence>
<evidence type="ECO:0000313" key="7">
    <source>
        <dbReference type="Proteomes" id="UP000595437"/>
    </source>
</evidence>
<dbReference type="InterPro" id="IPR015943">
    <property type="entry name" value="WD40/YVTN_repeat-like_dom_sf"/>
</dbReference>
<reference evidence="7" key="1">
    <citation type="submission" date="2021-01" db="EMBL/GenBank/DDBJ databases">
        <title>Caligus Genome Assembly.</title>
        <authorList>
            <person name="Gallardo-Escarate C."/>
        </authorList>
    </citation>
    <scope>NUCLEOTIDE SEQUENCE [LARGE SCALE GENOMIC DNA]</scope>
</reference>
<protein>
    <submittedName>
        <fullName evidence="6">Uncharacterized protein</fullName>
    </submittedName>
</protein>
<name>A0A7T8KJE2_CALRO</name>
<evidence type="ECO:0000313" key="6">
    <source>
        <dbReference type="EMBL" id="QQP57001.1"/>
    </source>
</evidence>
<evidence type="ECO:0000256" key="2">
    <source>
        <dbReference type="ARBA" id="ARBA00022574"/>
    </source>
</evidence>
<dbReference type="GO" id="GO:0032040">
    <property type="term" value="C:small-subunit processome"/>
    <property type="evidence" value="ECO:0007669"/>
    <property type="project" value="TreeGrafter"/>
</dbReference>
<keyword evidence="3" id="KW-0677">Repeat</keyword>
<dbReference type="PANTHER" id="PTHR19865:SF0">
    <property type="entry name" value="U3 SMALL NUCLEOLAR RNA-INTERACTING PROTEIN 2"/>
    <property type="match status" value="1"/>
</dbReference>
<dbReference type="AlphaFoldDB" id="A0A7T8KJE2"/>
<dbReference type="PROSITE" id="PS50082">
    <property type="entry name" value="WD_REPEATS_2"/>
    <property type="match status" value="1"/>
</dbReference>
<organism evidence="6 7">
    <name type="scientific">Caligus rogercresseyi</name>
    <name type="common">Sea louse</name>
    <dbReference type="NCBI Taxonomy" id="217165"/>
    <lineage>
        <taxon>Eukaryota</taxon>
        <taxon>Metazoa</taxon>
        <taxon>Ecdysozoa</taxon>
        <taxon>Arthropoda</taxon>
        <taxon>Crustacea</taxon>
        <taxon>Multicrustacea</taxon>
        <taxon>Hexanauplia</taxon>
        <taxon>Copepoda</taxon>
        <taxon>Siphonostomatoida</taxon>
        <taxon>Caligidae</taxon>
        <taxon>Caligus</taxon>
    </lineage>
</organism>
<evidence type="ECO:0000256" key="3">
    <source>
        <dbReference type="ARBA" id="ARBA00022737"/>
    </source>
</evidence>
<dbReference type="Proteomes" id="UP000595437">
    <property type="component" value="Chromosome 1"/>
</dbReference>
<dbReference type="EMBL" id="CP045890">
    <property type="protein sequence ID" value="QQP57001.1"/>
    <property type="molecule type" value="Genomic_DNA"/>
</dbReference>
<dbReference type="Pfam" id="PF00400">
    <property type="entry name" value="WD40"/>
    <property type="match status" value="1"/>
</dbReference>
<keyword evidence="2 5" id="KW-0853">WD repeat</keyword>
<keyword evidence="7" id="KW-1185">Reference proteome</keyword>
<dbReference type="PANTHER" id="PTHR19865">
    <property type="entry name" value="U3 SMALL NUCLEOLAR RNA INTERACTING PROTEIN 2"/>
    <property type="match status" value="1"/>
</dbReference>
<keyword evidence="4" id="KW-0539">Nucleus</keyword>
<dbReference type="InterPro" id="IPR019775">
    <property type="entry name" value="WD40_repeat_CS"/>
</dbReference>
<dbReference type="GO" id="GO:0034511">
    <property type="term" value="F:U3 snoRNA binding"/>
    <property type="evidence" value="ECO:0007669"/>
    <property type="project" value="InterPro"/>
</dbReference>
<dbReference type="SUPFAM" id="SSF50978">
    <property type="entry name" value="WD40 repeat-like"/>
    <property type="match status" value="1"/>
</dbReference>
<accession>A0A7T8KJE2</accession>
<dbReference type="InterPro" id="IPR039241">
    <property type="entry name" value="Rrp9-like"/>
</dbReference>
<feature type="repeat" description="WD" evidence="5">
    <location>
        <begin position="42"/>
        <end position="81"/>
    </location>
</feature>
<dbReference type="InterPro" id="IPR001680">
    <property type="entry name" value="WD40_rpt"/>
</dbReference>
<comment type="subcellular location">
    <subcellularLocation>
        <location evidence="1">Nucleus</location>
    </subcellularLocation>
</comment>
<dbReference type="SMART" id="SM00320">
    <property type="entry name" value="WD40"/>
    <property type="match status" value="1"/>
</dbReference>
<sequence>MANHFDYINALYADEQFVATGGKGDKLIFVYEAQSLKPKYKLEGHTGWITGLFVQDSILISSSADQCIKTWNLTNGSLLRTFEEDAGITVMLPAKELILFGDAQSKLSFLNRSTGETLHLLPNILIGTGRYSRSSKYHDKGE</sequence>
<dbReference type="OrthoDB" id="270624at2759"/>
<dbReference type="PROSITE" id="PS00678">
    <property type="entry name" value="WD_REPEATS_1"/>
    <property type="match status" value="1"/>
</dbReference>